<keyword evidence="4 7" id="KW-0677">Repeat</keyword>
<dbReference type="Pfam" id="PF04613">
    <property type="entry name" value="LpxD"/>
    <property type="match status" value="1"/>
</dbReference>
<comment type="function">
    <text evidence="7">Catalyzes the N-acylation of UDP-3-O-acylglucosamine using 3-hydroxyacyl-ACP as the acyl donor. Is involved in the biosynthesis of lipid A, a phosphorylated glycolipid that anchors the lipopolysaccharide to the outer membrane of the cell.</text>
</comment>
<dbReference type="NCBIfam" id="TIGR01853">
    <property type="entry name" value="lipid_A_lpxD"/>
    <property type="match status" value="1"/>
</dbReference>
<dbReference type="InterPro" id="IPR001451">
    <property type="entry name" value="Hexapep"/>
</dbReference>
<dbReference type="Gene3D" id="2.160.10.10">
    <property type="entry name" value="Hexapeptide repeat proteins"/>
    <property type="match status" value="1"/>
</dbReference>
<comment type="subunit">
    <text evidence="7">Homotrimer.</text>
</comment>
<evidence type="ECO:0000256" key="6">
    <source>
        <dbReference type="ARBA" id="ARBA00023315"/>
    </source>
</evidence>
<protein>
    <recommendedName>
        <fullName evidence="7">UDP-3-O-acylglucosamine N-acyltransferase</fullName>
        <ecNumber evidence="7">2.3.1.191</ecNumber>
    </recommendedName>
</protein>
<comment type="catalytic activity">
    <reaction evidence="7">
        <text>a UDP-3-O-[(3R)-3-hydroxyacyl]-alpha-D-glucosamine + a (3R)-hydroxyacyl-[ACP] = a UDP-2-N,3-O-bis[(3R)-3-hydroxyacyl]-alpha-D-glucosamine + holo-[ACP] + H(+)</text>
        <dbReference type="Rhea" id="RHEA:53836"/>
        <dbReference type="Rhea" id="RHEA-COMP:9685"/>
        <dbReference type="Rhea" id="RHEA-COMP:9945"/>
        <dbReference type="ChEBI" id="CHEBI:15378"/>
        <dbReference type="ChEBI" id="CHEBI:64479"/>
        <dbReference type="ChEBI" id="CHEBI:78827"/>
        <dbReference type="ChEBI" id="CHEBI:137740"/>
        <dbReference type="ChEBI" id="CHEBI:137748"/>
        <dbReference type="EC" id="2.3.1.191"/>
    </reaction>
</comment>
<dbReference type="InterPro" id="IPR020573">
    <property type="entry name" value="UDP_GlcNAc_AcTrfase_non-rep"/>
</dbReference>
<dbReference type="SUPFAM" id="SSF51161">
    <property type="entry name" value="Trimeric LpxA-like enzymes"/>
    <property type="match status" value="1"/>
</dbReference>
<evidence type="ECO:0000256" key="1">
    <source>
        <dbReference type="ARBA" id="ARBA00022516"/>
    </source>
</evidence>
<gene>
    <name evidence="7 9" type="primary">lpxD</name>
    <name evidence="9" type="ORF">LPC04_12675</name>
</gene>
<dbReference type="Pfam" id="PF00132">
    <property type="entry name" value="Hexapep"/>
    <property type="match status" value="1"/>
</dbReference>
<proteinExistence type="inferred from homology"/>
<dbReference type="PANTHER" id="PTHR43378">
    <property type="entry name" value="UDP-3-O-ACYLGLUCOSAMINE N-ACYLTRANSFERASE"/>
    <property type="match status" value="1"/>
</dbReference>
<evidence type="ECO:0000256" key="2">
    <source>
        <dbReference type="ARBA" id="ARBA00022556"/>
    </source>
</evidence>
<dbReference type="EMBL" id="JAJLJH010000002">
    <property type="protein sequence ID" value="MCK9686563.1"/>
    <property type="molecule type" value="Genomic_DNA"/>
</dbReference>
<organism evidence="9 10">
    <name type="scientific">Scleromatobacter humisilvae</name>
    <dbReference type="NCBI Taxonomy" id="2897159"/>
    <lineage>
        <taxon>Bacteria</taxon>
        <taxon>Pseudomonadati</taxon>
        <taxon>Pseudomonadota</taxon>
        <taxon>Betaproteobacteria</taxon>
        <taxon>Burkholderiales</taxon>
        <taxon>Sphaerotilaceae</taxon>
        <taxon>Scleromatobacter</taxon>
    </lineage>
</organism>
<reference evidence="9" key="1">
    <citation type="submission" date="2021-11" db="EMBL/GenBank/DDBJ databases">
        <title>BS-T2-15 a new species belonging to the Comamonadaceae family isolated from the soil of a French oak forest.</title>
        <authorList>
            <person name="Mieszkin S."/>
            <person name="Alain K."/>
        </authorList>
    </citation>
    <scope>NUCLEOTIDE SEQUENCE</scope>
    <source>
        <strain evidence="9">BS-T2-15</strain>
    </source>
</reference>
<name>A0A9X1YKQ1_9BURK</name>
<feature type="domain" description="UDP-3-O-[3-hydroxymyristoyl] glucosamine N-acyltransferase non-repeat region" evidence="8">
    <location>
        <begin position="24"/>
        <end position="91"/>
    </location>
</feature>
<evidence type="ECO:0000256" key="4">
    <source>
        <dbReference type="ARBA" id="ARBA00022737"/>
    </source>
</evidence>
<comment type="similarity">
    <text evidence="7">Belongs to the transferase hexapeptide repeat family. LpxD subfamily.</text>
</comment>
<dbReference type="GO" id="GO:0016410">
    <property type="term" value="F:N-acyltransferase activity"/>
    <property type="evidence" value="ECO:0007669"/>
    <property type="project" value="InterPro"/>
</dbReference>
<dbReference type="InterPro" id="IPR011004">
    <property type="entry name" value="Trimer_LpxA-like_sf"/>
</dbReference>
<feature type="active site" description="Proton acceptor" evidence="7">
    <location>
        <position position="243"/>
    </location>
</feature>
<keyword evidence="1 7" id="KW-0444">Lipid biosynthesis</keyword>
<dbReference type="RefSeq" id="WP_275682584.1">
    <property type="nucleotide sequence ID" value="NZ_JAJLJH010000002.1"/>
</dbReference>
<keyword evidence="10" id="KW-1185">Reference proteome</keyword>
<evidence type="ECO:0000313" key="10">
    <source>
        <dbReference type="Proteomes" id="UP001139353"/>
    </source>
</evidence>
<evidence type="ECO:0000256" key="5">
    <source>
        <dbReference type="ARBA" id="ARBA00023098"/>
    </source>
</evidence>
<comment type="caution">
    <text evidence="9">The sequence shown here is derived from an EMBL/GenBank/DDBJ whole genome shotgun (WGS) entry which is preliminary data.</text>
</comment>
<keyword evidence="6 7" id="KW-0012">Acyltransferase</keyword>
<evidence type="ECO:0000259" key="8">
    <source>
        <dbReference type="Pfam" id="PF04613"/>
    </source>
</evidence>
<dbReference type="GO" id="GO:0103118">
    <property type="term" value="F:UDP-3-O-[(3R)-3-hydroxyacyl]-glucosamine N-acyltransferase activity"/>
    <property type="evidence" value="ECO:0007669"/>
    <property type="project" value="UniProtKB-EC"/>
</dbReference>
<dbReference type="NCBIfam" id="NF002060">
    <property type="entry name" value="PRK00892.1"/>
    <property type="match status" value="1"/>
</dbReference>
<dbReference type="EC" id="2.3.1.191" evidence="7"/>
<dbReference type="AlphaFoldDB" id="A0A9X1YKQ1"/>
<keyword evidence="5 7" id="KW-0443">Lipid metabolism</keyword>
<keyword evidence="2 7" id="KW-0441">Lipid A biosynthesis</keyword>
<comment type="pathway">
    <text evidence="7">Bacterial outer membrane biogenesis; LPS lipid A biosynthesis.</text>
</comment>
<accession>A0A9X1YKQ1</accession>
<evidence type="ECO:0000256" key="7">
    <source>
        <dbReference type="HAMAP-Rule" id="MF_00523"/>
    </source>
</evidence>
<dbReference type="InterPro" id="IPR007691">
    <property type="entry name" value="LpxD"/>
</dbReference>
<dbReference type="GO" id="GO:0009245">
    <property type="term" value="P:lipid A biosynthetic process"/>
    <property type="evidence" value="ECO:0007669"/>
    <property type="project" value="UniProtKB-UniRule"/>
</dbReference>
<dbReference type="PANTHER" id="PTHR43378:SF2">
    <property type="entry name" value="UDP-3-O-ACYLGLUCOSAMINE N-ACYLTRANSFERASE 1, MITOCHONDRIAL-RELATED"/>
    <property type="match status" value="1"/>
</dbReference>
<keyword evidence="3 7" id="KW-0808">Transferase</keyword>
<sequence>MNSVRLGEIVAALGGELRGDPAQAIARIAPLETAGGDAITFVAQAKLRTLLEASQAGAIVVAPSLVAAAPNDRSLVVTDDPYLYFARLTQWWAQRLRPVPPAGVHPSAYVAPDAQVAASAVIGPMAVVESGAVIGERVQLGAHCVVGAGSRVGADSVMHPRVTIAAGCSVGERCVFQSGAVIGADGFGIAPTQGRWERIEQLGGVRIGNDVDIGANTCVDRGALEDTVLEDGVKLDNQIQIGHNCHIGAHTVMAACVGIAGSTKVGRNVMIGGAAMIQGHIEIVDGVTVSASTMVMHSLRKKGVYTAIFPVDEHASWEKNAVTLRNLYALRERVRALEKAQKKE</sequence>
<dbReference type="Proteomes" id="UP001139353">
    <property type="component" value="Unassembled WGS sequence"/>
</dbReference>
<dbReference type="Gene3D" id="3.40.1390.10">
    <property type="entry name" value="MurE/MurF, N-terminal domain"/>
    <property type="match status" value="1"/>
</dbReference>
<dbReference type="HAMAP" id="MF_00523">
    <property type="entry name" value="LpxD"/>
    <property type="match status" value="1"/>
</dbReference>
<evidence type="ECO:0000313" key="9">
    <source>
        <dbReference type="EMBL" id="MCK9686563.1"/>
    </source>
</evidence>
<dbReference type="GO" id="GO:0016020">
    <property type="term" value="C:membrane"/>
    <property type="evidence" value="ECO:0007669"/>
    <property type="project" value="GOC"/>
</dbReference>
<dbReference type="CDD" id="cd03352">
    <property type="entry name" value="LbH_LpxD"/>
    <property type="match status" value="1"/>
</dbReference>
<evidence type="ECO:0000256" key="3">
    <source>
        <dbReference type="ARBA" id="ARBA00022679"/>
    </source>
</evidence>